<dbReference type="SUPFAM" id="SSF56784">
    <property type="entry name" value="HAD-like"/>
    <property type="match status" value="1"/>
</dbReference>
<evidence type="ECO:0000313" key="2">
    <source>
        <dbReference type="EMBL" id="APC46371.1"/>
    </source>
</evidence>
<sequence>MQTIYVTTGLPASGKSTWAKSLVDASNGDLVRVNLDDIRAMMGFGHGTLLGFRKDLEETAKRFQDELIVRAVKSGHDVVIDNTHLNKNMPNRYKKLFDGDVRFKVMDFTDVSVSECITRDSKRTNPVGADVIKNMARQLQKPWRLTDEYMNDIVLSAPYEPRPGTARAIVVDIDGTLAEHVARSPYDYSRVHTDAVHEHIRKLVDLYWEDGYEVIVLSGRPDTCREATEQWLENAGIFYTDLYMRAGNDGRNDADVKQDLFDMHVRNQYRVHVWLDDRDRVVRRIRKLGVNVLQVAPGDF</sequence>
<dbReference type="Proteomes" id="UP000224898">
    <property type="component" value="Segment"/>
</dbReference>
<keyword evidence="3" id="KW-1185">Reference proteome</keyword>
<dbReference type="InterPro" id="IPR056782">
    <property type="entry name" value="HAD_PNKP"/>
</dbReference>
<dbReference type="Gene3D" id="3.40.50.300">
    <property type="entry name" value="P-loop containing nucleotide triphosphate hydrolases"/>
    <property type="match status" value="1"/>
</dbReference>
<dbReference type="GO" id="GO:0016301">
    <property type="term" value="F:kinase activity"/>
    <property type="evidence" value="ECO:0007669"/>
    <property type="project" value="UniProtKB-KW"/>
</dbReference>
<dbReference type="SUPFAM" id="SSF52540">
    <property type="entry name" value="P-loop containing nucleoside triphosphate hydrolases"/>
    <property type="match status" value="1"/>
</dbReference>
<evidence type="ECO:0000259" key="1">
    <source>
        <dbReference type="Pfam" id="PF25109"/>
    </source>
</evidence>
<dbReference type="InterPro" id="IPR036412">
    <property type="entry name" value="HAD-like_sf"/>
</dbReference>
<dbReference type="RefSeq" id="YP_009831834.1">
    <property type="nucleotide sequence ID" value="NC_048650.1"/>
</dbReference>
<dbReference type="EMBL" id="KX925554">
    <property type="protein sequence ID" value="APC46371.1"/>
    <property type="molecule type" value="Genomic_DNA"/>
</dbReference>
<name>A0A1J0GW25_9CAUD</name>
<dbReference type="KEGG" id="vg:55601523"/>
<dbReference type="Gene3D" id="3.40.50.1000">
    <property type="entry name" value="HAD superfamily/HAD-like"/>
    <property type="match status" value="1"/>
</dbReference>
<reference evidence="2 3" key="1">
    <citation type="submission" date="2016-09" db="EMBL/GenBank/DDBJ databases">
        <title>Complete Genome Sequence of Streptomyces 5a phage BRock.</title>
        <authorList>
            <person name="Crossman A."/>
            <person name="Baron S."/>
            <person name="Jamdagni P."/>
            <person name="Khatri P."/>
            <person name="Sharma D."/>
            <person name="Pandey M."/>
            <person name="Goyal S."/>
            <person name="Kumar S."/>
            <person name="Phogat A."/>
            <person name="Chawla G."/>
            <person name="Pasricha M."/>
            <person name="Gupta K."/>
            <person name="Bazzad D."/>
            <person name="Aggarwal V."/>
            <person name="Poughat A."/>
            <person name="Singh K."/>
            <person name="Rana P."/>
            <person name="Gautam R."/>
            <person name="Sharma V."/>
            <person name="Tyagi D."/>
            <person name="Shahi A."/>
            <person name="Jangra N."/>
            <person name="Malik M."/>
            <person name="Sidhu P.K."/>
            <person name="Malik S."/>
            <person name="Ghalyan Y."/>
            <person name="Sharma S.S."/>
            <person name="Malik A."/>
            <person name="Chuttani R."/>
            <person name="Bamal N."/>
            <person name="Bhadula D."/>
            <person name="Batra A."/>
            <person name="Temple L."/>
            <person name="Nehra K."/>
        </authorList>
    </citation>
    <scope>NUCLEOTIDE SEQUENCE [LARGE SCALE GENOMIC DNA]</scope>
</reference>
<accession>A0A1J0GW25</accession>
<dbReference type="GeneID" id="55601523"/>
<proteinExistence type="predicted"/>
<keyword evidence="2" id="KW-0808">Transferase</keyword>
<dbReference type="Pfam" id="PF13671">
    <property type="entry name" value="AAA_33"/>
    <property type="match status" value="1"/>
</dbReference>
<dbReference type="InterPro" id="IPR027417">
    <property type="entry name" value="P-loop_NTPase"/>
</dbReference>
<feature type="domain" description="Polynucleotide kinase PNKP phosphatase" evidence="1">
    <location>
        <begin position="167"/>
        <end position="300"/>
    </location>
</feature>
<dbReference type="InterPro" id="IPR023214">
    <property type="entry name" value="HAD_sf"/>
</dbReference>
<dbReference type="Pfam" id="PF25109">
    <property type="entry name" value="HAD_PNKP"/>
    <property type="match status" value="1"/>
</dbReference>
<keyword evidence="2" id="KW-0418">Kinase</keyword>
<protein>
    <submittedName>
        <fullName evidence="2">Polynucleotide kinase</fullName>
    </submittedName>
</protein>
<organism evidence="2 3">
    <name type="scientific">Streptomyces phage BRock</name>
    <dbReference type="NCBI Taxonomy" id="1913591"/>
    <lineage>
        <taxon>Viruses</taxon>
        <taxon>Duplodnaviria</taxon>
        <taxon>Heunggongvirae</taxon>
        <taxon>Uroviricota</taxon>
        <taxon>Caudoviricetes</taxon>
        <taxon>Borockvirus</taxon>
        <taxon>Borockvirus brock</taxon>
    </lineage>
</organism>
<evidence type="ECO:0000313" key="3">
    <source>
        <dbReference type="Proteomes" id="UP000224898"/>
    </source>
</evidence>